<reference evidence="3 4" key="1">
    <citation type="journal article" date="2017" name="Nature">
        <title>The Apostasia genome and the evolution of orchids.</title>
        <authorList>
            <person name="Zhang G.Q."/>
            <person name="Liu K.W."/>
            <person name="Li Z."/>
            <person name="Lohaus R."/>
            <person name="Hsiao Y.Y."/>
            <person name="Niu S.C."/>
            <person name="Wang J.Y."/>
            <person name="Lin Y.C."/>
            <person name="Xu Q."/>
            <person name="Chen L.J."/>
            <person name="Yoshida K."/>
            <person name="Fujiwara S."/>
            <person name="Wang Z.W."/>
            <person name="Zhang Y.Q."/>
            <person name="Mitsuda N."/>
            <person name="Wang M."/>
            <person name="Liu G.H."/>
            <person name="Pecoraro L."/>
            <person name="Huang H.X."/>
            <person name="Xiao X.J."/>
            <person name="Lin M."/>
            <person name="Wu X.Y."/>
            <person name="Wu W.L."/>
            <person name="Chen Y.Y."/>
            <person name="Chang S.B."/>
            <person name="Sakamoto S."/>
            <person name="Ohme-Takagi M."/>
            <person name="Yagi M."/>
            <person name="Zeng S.J."/>
            <person name="Shen C.Y."/>
            <person name="Yeh C.M."/>
            <person name="Luo Y.B."/>
            <person name="Tsai W.C."/>
            <person name="Van de Peer Y."/>
            <person name="Liu Z.J."/>
        </authorList>
    </citation>
    <scope>NUCLEOTIDE SEQUENCE [LARGE SCALE GENOMIC DNA]</scope>
    <source>
        <strain evidence="4">cv. Shenzhen</strain>
        <tissue evidence="3">Stem</tissue>
    </source>
</reference>
<dbReference type="Proteomes" id="UP000236161">
    <property type="component" value="Unassembled WGS sequence"/>
</dbReference>
<organism evidence="3 4">
    <name type="scientific">Apostasia shenzhenica</name>
    <dbReference type="NCBI Taxonomy" id="1088818"/>
    <lineage>
        <taxon>Eukaryota</taxon>
        <taxon>Viridiplantae</taxon>
        <taxon>Streptophyta</taxon>
        <taxon>Embryophyta</taxon>
        <taxon>Tracheophyta</taxon>
        <taxon>Spermatophyta</taxon>
        <taxon>Magnoliopsida</taxon>
        <taxon>Liliopsida</taxon>
        <taxon>Asparagales</taxon>
        <taxon>Orchidaceae</taxon>
        <taxon>Apostasioideae</taxon>
        <taxon>Apostasia</taxon>
    </lineage>
</organism>
<keyword evidence="4" id="KW-1185">Reference proteome</keyword>
<evidence type="ECO:0000256" key="2">
    <source>
        <dbReference type="ARBA" id="ARBA00022676"/>
    </source>
</evidence>
<gene>
    <name evidence="3" type="primary">UGT71B6</name>
    <name evidence="3" type="ORF">AXF42_Ash010837</name>
</gene>
<protein>
    <submittedName>
        <fullName evidence="3">UDP-glycosyltransferase 71B6</fullName>
        <ecNumber evidence="3">2.4.1.111</ecNumber>
    </submittedName>
</protein>
<dbReference type="InterPro" id="IPR050481">
    <property type="entry name" value="UDP-glycosyltransf_plant"/>
</dbReference>
<dbReference type="EMBL" id="KZ452040">
    <property type="protein sequence ID" value="PKA49152.1"/>
    <property type="molecule type" value="Genomic_DNA"/>
</dbReference>
<dbReference type="AlphaFoldDB" id="A0A2I0A0T3"/>
<dbReference type="GO" id="GO:0047209">
    <property type="term" value="F:coniferyl-alcohol glucosyltransferase activity"/>
    <property type="evidence" value="ECO:0007669"/>
    <property type="project" value="UniProtKB-EC"/>
</dbReference>
<sequence>MFPPSQPPSDSGNPARVLLFPSAGMGHLVPFVRLATALSARGAAVSLLAVRPTVSASESRLLSSLPPSLLLDFPVSPLDPSLFPPSSDPFFLRFKSLSRSAHLLLPLLSGDPPVSSLIVDITVAASVLPFAASANVPCFVLFTSSAAMLALLAAFPFLPRPAGEAIDVEIAGFKIPVTSLPPPLSDPNHLFTTLFVENGRALPLSAGIVVNTFDALEPLTIAALNSGEVVPGLPPVYAVGPLLPLKTSPYSPAIQWLDEQPDRSVVYVSFGSRTAMSTDQIRELAKGLEMSGRRFLWALKTAKVDREDVAVEIEELVG</sequence>
<dbReference type="SUPFAM" id="SSF53756">
    <property type="entry name" value="UDP-Glycosyltransferase/glycogen phosphorylase"/>
    <property type="match status" value="1"/>
</dbReference>
<keyword evidence="2 3" id="KW-0328">Glycosyltransferase</keyword>
<evidence type="ECO:0000313" key="3">
    <source>
        <dbReference type="EMBL" id="PKA49152.1"/>
    </source>
</evidence>
<dbReference type="STRING" id="1088818.A0A2I0A0T3"/>
<dbReference type="PANTHER" id="PTHR48048:SF76">
    <property type="entry name" value="UDP-GLYCOSYLTRANSFERASE 708D1-LIKE"/>
    <property type="match status" value="1"/>
</dbReference>
<evidence type="ECO:0000256" key="1">
    <source>
        <dbReference type="ARBA" id="ARBA00009995"/>
    </source>
</evidence>
<evidence type="ECO:0000313" key="4">
    <source>
        <dbReference type="Proteomes" id="UP000236161"/>
    </source>
</evidence>
<accession>A0A2I0A0T3</accession>
<dbReference type="OrthoDB" id="5835829at2759"/>
<dbReference type="EC" id="2.4.1.111" evidence="3"/>
<proteinExistence type="inferred from homology"/>
<dbReference type="Gene3D" id="3.40.50.2000">
    <property type="entry name" value="Glycogen Phosphorylase B"/>
    <property type="match status" value="2"/>
</dbReference>
<name>A0A2I0A0T3_9ASPA</name>
<comment type="similarity">
    <text evidence="1">Belongs to the UDP-glycosyltransferase family.</text>
</comment>
<keyword evidence="3" id="KW-0808">Transferase</keyword>
<dbReference type="PANTHER" id="PTHR48048">
    <property type="entry name" value="GLYCOSYLTRANSFERASE"/>
    <property type="match status" value="1"/>
</dbReference>